<dbReference type="Proteomes" id="UP001295469">
    <property type="component" value="Chromosome C08"/>
</dbReference>
<dbReference type="Proteomes" id="UP000028999">
    <property type="component" value="Unassembled WGS sequence"/>
</dbReference>
<evidence type="ECO:0000313" key="1">
    <source>
        <dbReference type="EMBL" id="CAF2116448.1"/>
    </source>
</evidence>
<reference evidence="1" key="3">
    <citation type="submission" date="2021-01" db="EMBL/GenBank/DDBJ databases">
        <authorList>
            <consortium name="Genoscope - CEA"/>
            <person name="William W."/>
        </authorList>
    </citation>
    <scope>NUCLEOTIDE SEQUENCE</scope>
</reference>
<reference evidence="3 4" key="1">
    <citation type="journal article" date="2014" name="Science">
        <title>Plant genetics. Early allopolyploid evolution in the post-Neolithic Brassica napus oilseed genome.</title>
        <authorList>
            <person name="Chalhoub B."/>
            <person name="Denoeud F."/>
            <person name="Liu S."/>
            <person name="Parkin I.A."/>
            <person name="Tang H."/>
            <person name="Wang X."/>
            <person name="Chiquet J."/>
            <person name="Belcram H."/>
            <person name="Tong C."/>
            <person name="Samans B."/>
            <person name="Correa M."/>
            <person name="Da Silva C."/>
            <person name="Just J."/>
            <person name="Falentin C."/>
            <person name="Koh C.S."/>
            <person name="Le Clainche I."/>
            <person name="Bernard M."/>
            <person name="Bento P."/>
            <person name="Noel B."/>
            <person name="Labadie K."/>
            <person name="Alberti A."/>
            <person name="Charles M."/>
            <person name="Arnaud D."/>
            <person name="Guo H."/>
            <person name="Daviaud C."/>
            <person name="Alamery S."/>
            <person name="Jabbari K."/>
            <person name="Zhao M."/>
            <person name="Edger P.P."/>
            <person name="Chelaifa H."/>
            <person name="Tack D."/>
            <person name="Lassalle G."/>
            <person name="Mestiri I."/>
            <person name="Schnel N."/>
            <person name="Le Paslier M.C."/>
            <person name="Fan G."/>
            <person name="Renault V."/>
            <person name="Bayer P.E."/>
            <person name="Golicz A.A."/>
            <person name="Manoli S."/>
            <person name="Lee T.H."/>
            <person name="Thi V.H."/>
            <person name="Chalabi S."/>
            <person name="Hu Q."/>
            <person name="Fan C."/>
            <person name="Tollenaere R."/>
            <person name="Lu Y."/>
            <person name="Battail C."/>
            <person name="Shen J."/>
            <person name="Sidebottom C.H."/>
            <person name="Wang X."/>
            <person name="Canaguier A."/>
            <person name="Chauveau A."/>
            <person name="Berard A."/>
            <person name="Deniot G."/>
            <person name="Guan M."/>
            <person name="Liu Z."/>
            <person name="Sun F."/>
            <person name="Lim Y.P."/>
            <person name="Lyons E."/>
            <person name="Town C.D."/>
            <person name="Bancroft I."/>
            <person name="Wang X."/>
            <person name="Meng J."/>
            <person name="Ma J."/>
            <person name="Pires J.C."/>
            <person name="King G.J."/>
            <person name="Brunel D."/>
            <person name="Delourme R."/>
            <person name="Renard M."/>
            <person name="Aury J.M."/>
            <person name="Adams K.L."/>
            <person name="Batley J."/>
            <person name="Snowdon R.J."/>
            <person name="Tost J."/>
            <person name="Edwards D."/>
            <person name="Zhou Y."/>
            <person name="Hua W."/>
            <person name="Sharpe A.G."/>
            <person name="Paterson A.H."/>
            <person name="Guan C."/>
            <person name="Wincker P."/>
        </authorList>
    </citation>
    <scope>NUCLEOTIDE SEQUENCE [LARGE SCALE GENOMIC DNA]</scope>
    <source>
        <strain evidence="4">cv. Darmor-bzh</strain>
    </source>
</reference>
<protein>
    <submittedName>
        <fullName evidence="1">(rape) hypothetical protein</fullName>
    </submittedName>
    <submittedName>
        <fullName evidence="3">BnaC04g22780D protein</fullName>
    </submittedName>
    <submittedName>
        <fullName evidence="2">BnaC08g44870D protein</fullName>
    </submittedName>
</protein>
<name>A0A078I6N3_BRANA</name>
<evidence type="ECO:0000313" key="3">
    <source>
        <dbReference type="EMBL" id="CDY45792.1"/>
    </source>
</evidence>
<dbReference type="EMBL" id="HG994372">
    <property type="protein sequence ID" value="CAF2116448.1"/>
    <property type="molecule type" value="Genomic_DNA"/>
</dbReference>
<evidence type="ECO:0000313" key="4">
    <source>
        <dbReference type="Proteomes" id="UP000028999"/>
    </source>
</evidence>
<evidence type="ECO:0000313" key="2">
    <source>
        <dbReference type="EMBL" id="CDY09964.1"/>
    </source>
</evidence>
<dbReference type="Gramene" id="CDY45792">
    <property type="protein sequence ID" value="CDY45792"/>
    <property type="gene ID" value="GSBRNA2T00082722001"/>
</dbReference>
<dbReference type="PaxDb" id="3708-A0A078I6N3"/>
<reference evidence="3" key="2">
    <citation type="submission" date="2014-06" db="EMBL/GenBank/DDBJ databases">
        <authorList>
            <person name="Genoscope - CEA"/>
        </authorList>
    </citation>
    <scope>NUCLEOTIDE SEQUENCE</scope>
</reference>
<dbReference type="EMBL" id="LK032000">
    <property type="protein sequence ID" value="CDY09964.1"/>
    <property type="molecule type" value="Genomic_DNA"/>
</dbReference>
<sequence>MTRLFYRLRNTHLYDSNIFLRKLILWPYCPHYLHASHTSNLHFLVSNIFYKVPINIKVFFVFLCFY</sequence>
<accession>A0A078I6N3</accession>
<proteinExistence type="predicted"/>
<organism evidence="3 4">
    <name type="scientific">Brassica napus</name>
    <name type="common">Rape</name>
    <dbReference type="NCBI Taxonomy" id="3708"/>
    <lineage>
        <taxon>Eukaryota</taxon>
        <taxon>Viridiplantae</taxon>
        <taxon>Streptophyta</taxon>
        <taxon>Embryophyta</taxon>
        <taxon>Tracheophyta</taxon>
        <taxon>Spermatophyta</taxon>
        <taxon>Magnoliopsida</taxon>
        <taxon>eudicotyledons</taxon>
        <taxon>Gunneridae</taxon>
        <taxon>Pentapetalae</taxon>
        <taxon>rosids</taxon>
        <taxon>malvids</taxon>
        <taxon>Brassicales</taxon>
        <taxon>Brassicaceae</taxon>
        <taxon>Brassiceae</taxon>
        <taxon>Brassica</taxon>
    </lineage>
</organism>
<dbReference type="Gramene" id="CDY09964">
    <property type="protein sequence ID" value="CDY09964"/>
    <property type="gene ID" value="GSBRNA2T00031736001"/>
</dbReference>
<dbReference type="EMBL" id="LK032636">
    <property type="protein sequence ID" value="CDY45792.1"/>
    <property type="molecule type" value="Genomic_DNA"/>
</dbReference>
<keyword evidence="4" id="KW-1185">Reference proteome</keyword>
<gene>
    <name evidence="3" type="primary">BnaC04g22780D</name>
    <name evidence="2" type="synonym">BnaC08g44870D</name>
    <name evidence="1" type="ORF">DARMORV10_C08P51120.1</name>
    <name evidence="2" type="ORF">GSBRNA2T00031736001</name>
    <name evidence="3" type="ORF">GSBRNA2T00082722001</name>
</gene>
<dbReference type="AlphaFoldDB" id="A0A078I6N3"/>